<dbReference type="GO" id="GO:0003735">
    <property type="term" value="F:structural constituent of ribosome"/>
    <property type="evidence" value="ECO:0007669"/>
    <property type="project" value="InterPro"/>
</dbReference>
<evidence type="ECO:0000256" key="2">
    <source>
        <dbReference type="ARBA" id="ARBA00022980"/>
    </source>
</evidence>
<evidence type="ECO:0000313" key="8">
    <source>
        <dbReference type="Proteomes" id="UP001148299"/>
    </source>
</evidence>
<dbReference type="Gene3D" id="1.10.10.1760">
    <property type="entry name" value="60S ribosomal protein L36"/>
    <property type="match status" value="1"/>
</dbReference>
<reference evidence="7" key="1">
    <citation type="submission" date="2022-12" db="EMBL/GenBank/DDBJ databases">
        <authorList>
            <person name="Petersen C."/>
        </authorList>
    </citation>
    <scope>NUCLEOTIDE SEQUENCE</scope>
    <source>
        <strain evidence="6">IBT 35673</strain>
        <strain evidence="7">IBT 35675</strain>
    </source>
</reference>
<dbReference type="Proteomes" id="UP001147695">
    <property type="component" value="Unassembled WGS sequence"/>
</dbReference>
<dbReference type="Pfam" id="PF01158">
    <property type="entry name" value="Ribosomal_L36e"/>
    <property type="match status" value="1"/>
</dbReference>
<comment type="caution">
    <text evidence="7">The sequence shown here is derived from an EMBL/GenBank/DDBJ whole genome shotgun (WGS) entry which is preliminary data.</text>
</comment>
<evidence type="ECO:0000313" key="6">
    <source>
        <dbReference type="EMBL" id="KAJ5339724.1"/>
    </source>
</evidence>
<dbReference type="GO" id="GO:0005840">
    <property type="term" value="C:ribosome"/>
    <property type="evidence" value="ECO:0007669"/>
    <property type="project" value="UniProtKB-KW"/>
</dbReference>
<feature type="region of interest" description="Disordered" evidence="5">
    <location>
        <begin position="1"/>
        <end position="35"/>
    </location>
</feature>
<proteinExistence type="inferred from homology"/>
<sequence>MVQERSGLILGLNHGRPTTALNTPKTRISRSKGKSSRRTAFVREIAQEVVGLAPYERRIIELLRNAQDKRARKLAKKRLGTFGRGKAKVENMQKVIAESRRAQAAGH</sequence>
<gene>
    <name evidence="6" type="ORF">N7452_006452</name>
    <name evidence="7" type="ORF">N7541_011679</name>
</gene>
<accession>A0A9W9QRA4</accession>
<evidence type="ECO:0000256" key="4">
    <source>
        <dbReference type="RuleBase" id="RU000665"/>
    </source>
</evidence>
<dbReference type="EMBL" id="JAPZBQ010000003">
    <property type="protein sequence ID" value="KAJ5339724.1"/>
    <property type="molecule type" value="Genomic_DNA"/>
</dbReference>
<dbReference type="GO" id="GO:1990904">
    <property type="term" value="C:ribonucleoprotein complex"/>
    <property type="evidence" value="ECO:0007669"/>
    <property type="project" value="UniProtKB-KW"/>
</dbReference>
<dbReference type="FunFam" id="1.10.10.1760:FF:000003">
    <property type="entry name" value="60S ribosomal protein L36"/>
    <property type="match status" value="1"/>
</dbReference>
<organism evidence="7 8">
    <name type="scientific">Penicillium brevicompactum</name>
    <dbReference type="NCBI Taxonomy" id="5074"/>
    <lineage>
        <taxon>Eukaryota</taxon>
        <taxon>Fungi</taxon>
        <taxon>Dikarya</taxon>
        <taxon>Ascomycota</taxon>
        <taxon>Pezizomycotina</taxon>
        <taxon>Eurotiomycetes</taxon>
        <taxon>Eurotiomycetidae</taxon>
        <taxon>Eurotiales</taxon>
        <taxon>Aspergillaceae</taxon>
        <taxon>Penicillium</taxon>
    </lineage>
</organism>
<keyword evidence="3 4" id="KW-0687">Ribonucleoprotein</keyword>
<dbReference type="InterPro" id="IPR038097">
    <property type="entry name" value="Ribosomal_eL36_sf"/>
</dbReference>
<dbReference type="PANTHER" id="PTHR10114">
    <property type="entry name" value="60S RIBOSOMAL PROTEIN L36"/>
    <property type="match status" value="1"/>
</dbReference>
<dbReference type="AlphaFoldDB" id="A0A9W9QRA4"/>
<dbReference type="GO" id="GO:0006412">
    <property type="term" value="P:translation"/>
    <property type="evidence" value="ECO:0007669"/>
    <property type="project" value="InterPro"/>
</dbReference>
<comment type="similarity">
    <text evidence="1 4">Belongs to the eukaryotic ribosomal protein eL36 family.</text>
</comment>
<dbReference type="EMBL" id="JAPZBR010000008">
    <property type="protein sequence ID" value="KAJ5342555.1"/>
    <property type="molecule type" value="Genomic_DNA"/>
</dbReference>
<evidence type="ECO:0000313" key="7">
    <source>
        <dbReference type="EMBL" id="KAJ5342555.1"/>
    </source>
</evidence>
<evidence type="ECO:0000256" key="5">
    <source>
        <dbReference type="SAM" id="MobiDB-lite"/>
    </source>
</evidence>
<dbReference type="Proteomes" id="UP001148299">
    <property type="component" value="Unassembled WGS sequence"/>
</dbReference>
<evidence type="ECO:0000256" key="3">
    <source>
        <dbReference type="ARBA" id="ARBA00023274"/>
    </source>
</evidence>
<keyword evidence="8" id="KW-1185">Reference proteome</keyword>
<dbReference type="OrthoDB" id="9616667at2759"/>
<evidence type="ECO:0000256" key="1">
    <source>
        <dbReference type="ARBA" id="ARBA00006509"/>
    </source>
</evidence>
<dbReference type="PROSITE" id="PS01190">
    <property type="entry name" value="RIBOSOMAL_L36E"/>
    <property type="match status" value="1"/>
</dbReference>
<dbReference type="InterPro" id="IPR000509">
    <property type="entry name" value="Ribosomal_eL36"/>
</dbReference>
<protein>
    <recommendedName>
        <fullName evidence="4">60S ribosomal protein L36</fullName>
    </recommendedName>
</protein>
<reference evidence="7" key="2">
    <citation type="journal article" date="2023" name="IMA Fungus">
        <title>Comparative genomic study of the Penicillium genus elucidates a diverse pangenome and 15 lateral gene transfer events.</title>
        <authorList>
            <person name="Petersen C."/>
            <person name="Sorensen T."/>
            <person name="Nielsen M.R."/>
            <person name="Sondergaard T.E."/>
            <person name="Sorensen J.L."/>
            <person name="Fitzpatrick D.A."/>
            <person name="Frisvad J.C."/>
            <person name="Nielsen K.L."/>
        </authorList>
    </citation>
    <scope>NUCLEOTIDE SEQUENCE</scope>
    <source>
        <strain evidence="6">IBT 35673</strain>
        <strain evidence="7">IBT 35675</strain>
    </source>
</reference>
<name>A0A9W9QRA4_PENBR</name>
<keyword evidence="2 4" id="KW-0689">Ribosomal protein</keyword>